<accession>A0ABQ2GZY5</accession>
<gene>
    <name evidence="1" type="ORF">GCM10010841_30700</name>
</gene>
<keyword evidence="2" id="KW-1185">Reference proteome</keyword>
<organism evidence="1 2">
    <name type="scientific">Deinococcus aerophilus</name>
    <dbReference type="NCBI Taxonomy" id="522488"/>
    <lineage>
        <taxon>Bacteria</taxon>
        <taxon>Thermotogati</taxon>
        <taxon>Deinococcota</taxon>
        <taxon>Deinococci</taxon>
        <taxon>Deinococcales</taxon>
        <taxon>Deinococcaceae</taxon>
        <taxon>Deinococcus</taxon>
    </lineage>
</organism>
<reference evidence="2" key="1">
    <citation type="journal article" date="2019" name="Int. J. Syst. Evol. Microbiol.">
        <title>The Global Catalogue of Microorganisms (GCM) 10K type strain sequencing project: providing services to taxonomists for standard genome sequencing and annotation.</title>
        <authorList>
            <consortium name="The Broad Institute Genomics Platform"/>
            <consortium name="The Broad Institute Genome Sequencing Center for Infectious Disease"/>
            <person name="Wu L."/>
            <person name="Ma J."/>
        </authorList>
    </citation>
    <scope>NUCLEOTIDE SEQUENCE [LARGE SCALE GENOMIC DNA]</scope>
    <source>
        <strain evidence="2">JCM 15443</strain>
    </source>
</reference>
<proteinExistence type="predicted"/>
<dbReference type="EMBL" id="BMOM01000042">
    <property type="protein sequence ID" value="GGM20576.1"/>
    <property type="molecule type" value="Genomic_DNA"/>
</dbReference>
<dbReference type="Proteomes" id="UP000661918">
    <property type="component" value="Unassembled WGS sequence"/>
</dbReference>
<comment type="caution">
    <text evidence="1">The sequence shown here is derived from an EMBL/GenBank/DDBJ whole genome shotgun (WGS) entry which is preliminary data.</text>
</comment>
<evidence type="ECO:0000313" key="2">
    <source>
        <dbReference type="Proteomes" id="UP000661918"/>
    </source>
</evidence>
<sequence>MDTGVPRAVRTPGVAPATLPGPEVSGAAVGAVVLQALRVAASSTRALRRLKFEDMPVIRNVRTPFIVRKSFSSLMQIQKRWDSEKTLVLPKSSHRVFLIENK</sequence>
<name>A0ABQ2GZY5_9DEIO</name>
<protein>
    <submittedName>
        <fullName evidence="1">Uncharacterized protein</fullName>
    </submittedName>
</protein>
<evidence type="ECO:0000313" key="1">
    <source>
        <dbReference type="EMBL" id="GGM20576.1"/>
    </source>
</evidence>